<dbReference type="PATRIC" id="fig|1315976.3.peg.584"/>
<comment type="similarity">
    <text evidence="1">Belongs to the type-I restriction system S methylase family.</text>
</comment>
<dbReference type="CDD" id="cd17250">
    <property type="entry name" value="RMtype1_S_Eco4255II_TRD2-CR2_like"/>
    <property type="match status" value="1"/>
</dbReference>
<dbReference type="InterPro" id="IPR051212">
    <property type="entry name" value="Type-I_RE_S_subunit"/>
</dbReference>
<dbReference type="GO" id="GO:0003677">
    <property type="term" value="F:DNA binding"/>
    <property type="evidence" value="ECO:0007669"/>
    <property type="project" value="UniProtKB-KW"/>
</dbReference>
<feature type="coiled-coil region" evidence="4">
    <location>
        <begin position="487"/>
        <end position="514"/>
    </location>
</feature>
<feature type="domain" description="Type I restriction modification DNA specificity" evidence="5">
    <location>
        <begin position="9"/>
        <end position="177"/>
    </location>
</feature>
<protein>
    <submittedName>
        <fullName evidence="6">Restriction modification system DNA specificity domain-containing protein</fullName>
    </submittedName>
</protein>
<dbReference type="PANTHER" id="PTHR43140">
    <property type="entry name" value="TYPE-1 RESTRICTION ENZYME ECOKI SPECIFICITY PROTEIN"/>
    <property type="match status" value="1"/>
</dbReference>
<comment type="caution">
    <text evidence="6">The sequence shown here is derived from an EMBL/GenBank/DDBJ whole genome shotgun (WGS) entry which is preliminary data.</text>
</comment>
<dbReference type="Proteomes" id="UP000014012">
    <property type="component" value="Unassembled WGS sequence"/>
</dbReference>
<evidence type="ECO:0000256" key="1">
    <source>
        <dbReference type="ARBA" id="ARBA00010923"/>
    </source>
</evidence>
<reference evidence="6 7" key="1">
    <citation type="journal article" date="2013" name="Genome Announc.">
        <title>Genome Sequence of Plesiomonas shigelloides Strain 302-73 (Serotype O1).</title>
        <authorList>
            <person name="Pique N."/>
            <person name="Aquilini E."/>
            <person name="Alioto T."/>
            <person name="Minana-Galbis D."/>
            <person name="Tomas J.M."/>
        </authorList>
    </citation>
    <scope>NUCLEOTIDE SEQUENCE [LARGE SCALE GENOMIC DNA]</scope>
    <source>
        <strain evidence="6 7">302-73</strain>
    </source>
</reference>
<evidence type="ECO:0000313" key="6">
    <source>
        <dbReference type="EMBL" id="EON89900.1"/>
    </source>
</evidence>
<evidence type="ECO:0000256" key="4">
    <source>
        <dbReference type="SAM" id="Coils"/>
    </source>
</evidence>
<sequence>MKLTLNKIPNNWVVTTIGNICDVQSGIGFPKQLQGRLEGEVPFFKVGDISNAVQSGSKYLWKANNYISRNEAKELKGKLFPPETIVFAKIGEAIKLNRRAILNQLSLVDNNVMGIKAYNGVDLNYLYYFMCFIRLDSLAKATTVPSIRKGQIEDIEVPLPGTITQISISNKIEELFSHIDAGMEGLKQAKAKLQKYRQSVLKDAVTGKLTEQWREQNADKLEPASLLLNRILDERRANWEAEQLKAFEEKGQLPKNDKWKEKYIEPENPETNDVPEIPREWGYLRLEALAAIQGGITVDAKRKYENTTSLPYLRVANVQRGYLDLSEIKDIQVPNDKLDSLLLENGDILFNEGGDRDKLGRGWVWRSEIDKCTYQNHVFRARLFSSDVVPEFVSIFGNTIGKEYFIKQGKQTTNLASINKTKLSAFPVPVCSKEEMLEIMEIVDSKIAKTDRMINEVDSQLVRASGLKSTILSKAFMGQLVDNTTSEETAEHLLEKILAEKALLEQKAKLVKKKPTARAKKMKRRPVLDVLIESKKALNVDELFELSGFQGEITPEKVEEFYQELKDVTAIKGVKVTPVKVGNVKQCDLFEYKEVKPNEA</sequence>
<keyword evidence="2" id="KW-0680">Restriction system</keyword>
<evidence type="ECO:0000259" key="5">
    <source>
        <dbReference type="Pfam" id="PF01420"/>
    </source>
</evidence>
<evidence type="ECO:0000256" key="2">
    <source>
        <dbReference type="ARBA" id="ARBA00022747"/>
    </source>
</evidence>
<dbReference type="CDD" id="cd17253">
    <property type="entry name" value="RMtype1_S_Eco933I-TRD2-CR2_like"/>
    <property type="match status" value="1"/>
</dbReference>
<keyword evidence="4" id="KW-0175">Coiled coil</keyword>
<dbReference type="PANTHER" id="PTHR43140:SF1">
    <property type="entry name" value="TYPE I RESTRICTION ENZYME ECOKI SPECIFICITY SUBUNIT"/>
    <property type="match status" value="1"/>
</dbReference>
<gene>
    <name evidence="6" type="ORF">PLESHI_03039</name>
</gene>
<dbReference type="Gene3D" id="3.90.220.20">
    <property type="entry name" value="DNA methylase specificity domains"/>
    <property type="match status" value="2"/>
</dbReference>
<dbReference type="GO" id="GO:0009307">
    <property type="term" value="P:DNA restriction-modification system"/>
    <property type="evidence" value="ECO:0007669"/>
    <property type="project" value="UniProtKB-KW"/>
</dbReference>
<accession>R8AUB2</accession>
<dbReference type="InterPro" id="IPR000055">
    <property type="entry name" value="Restrct_endonuc_typeI_TRD"/>
</dbReference>
<dbReference type="Pfam" id="PF01420">
    <property type="entry name" value="Methylase_S"/>
    <property type="match status" value="1"/>
</dbReference>
<dbReference type="AlphaFoldDB" id="R8AUB2"/>
<proteinExistence type="inferred from homology"/>
<evidence type="ECO:0000256" key="3">
    <source>
        <dbReference type="ARBA" id="ARBA00023125"/>
    </source>
</evidence>
<dbReference type="EMBL" id="AQQO01000023">
    <property type="protein sequence ID" value="EON89900.1"/>
    <property type="molecule type" value="Genomic_DNA"/>
</dbReference>
<name>R8AUB2_PLESH</name>
<keyword evidence="7" id="KW-1185">Reference proteome</keyword>
<dbReference type="InterPro" id="IPR044946">
    <property type="entry name" value="Restrct_endonuc_typeI_TRD_sf"/>
</dbReference>
<organism evidence="6 7">
    <name type="scientific">Plesiomonas shigelloides 302-73</name>
    <dbReference type="NCBI Taxonomy" id="1315976"/>
    <lineage>
        <taxon>Bacteria</taxon>
        <taxon>Pseudomonadati</taxon>
        <taxon>Pseudomonadota</taxon>
        <taxon>Gammaproteobacteria</taxon>
        <taxon>Enterobacterales</taxon>
        <taxon>Enterobacteriaceae</taxon>
        <taxon>Plesiomonas</taxon>
    </lineage>
</organism>
<dbReference type="HOGENOM" id="CLU_021095_10_2_6"/>
<keyword evidence="3" id="KW-0238">DNA-binding</keyword>
<dbReference type="SUPFAM" id="SSF116734">
    <property type="entry name" value="DNA methylase specificity domain"/>
    <property type="match status" value="2"/>
</dbReference>
<dbReference type="RefSeq" id="WP_010862242.1">
    <property type="nucleotide sequence ID" value="NZ_KB944507.1"/>
</dbReference>
<dbReference type="REBASE" id="68742">
    <property type="entry name" value="S.Psh73ORF3054P"/>
</dbReference>
<evidence type="ECO:0000313" key="7">
    <source>
        <dbReference type="Proteomes" id="UP000014012"/>
    </source>
</evidence>